<dbReference type="CDD" id="cd22162">
    <property type="entry name" value="F-box_AtSKIP3-like"/>
    <property type="match status" value="2"/>
</dbReference>
<dbReference type="Gene3D" id="1.20.1280.50">
    <property type="match status" value="1"/>
</dbReference>
<evidence type="ECO:0000313" key="2">
    <source>
        <dbReference type="EMBL" id="KAE8010275.1"/>
    </source>
</evidence>
<feature type="domain" description="F-box" evidence="1">
    <location>
        <begin position="267"/>
        <end position="308"/>
    </location>
</feature>
<dbReference type="Proteomes" id="UP000327013">
    <property type="component" value="Chromosome 2"/>
</dbReference>
<feature type="domain" description="F-box" evidence="1">
    <location>
        <begin position="8"/>
        <end position="48"/>
    </location>
</feature>
<dbReference type="SMART" id="SM00256">
    <property type="entry name" value="FBOX"/>
    <property type="match status" value="2"/>
</dbReference>
<dbReference type="OrthoDB" id="1918565at2759"/>
<dbReference type="Pfam" id="PF12937">
    <property type="entry name" value="F-box-like"/>
    <property type="match status" value="1"/>
</dbReference>
<evidence type="ECO:0000259" key="1">
    <source>
        <dbReference type="SMART" id="SM00256"/>
    </source>
</evidence>
<dbReference type="InterPro" id="IPR025886">
    <property type="entry name" value="PP2-like"/>
</dbReference>
<sequence length="536" mass="60695">MGRGIEMLPEDCVSTILANTSPLGACRSSMVSSTFRSAAASDVVWDRFLPADCEDVVSRLLTPLTFTTKKELFLLLCNPVLIDGGKKSFKLEKSSGKISYMLSARELSIAWSDDPMHWSWRSIPESRFSQVAELRTTDWLEIRGKMKTKILSANTTYGAYLIMKIYDRAYGLDPIPSEISVAVDDQISKGTAYLRSRGDGKKQQMDERGDGWMEIELGEFFNGEASDQEVKMSLMEIKGYQLKGGLVIEGIEVRPKDYMSEITLDLLPQDCFVHIMSLTSSPQDVCRAALVSSPVRSLADSDAVWEKLLPSNYEEILSRLVSPLRYSSKKELFSRLCKPQLIDGGRKVFSIEKSTSKNGYMLCARELSIQWASHPLYWSWKPFSQSRFAEVAELRTISWLEIQGSFHTRLLSPRTVYGVYLIVKFAGRAYGLDTLPSEVSVEVGDFKSQRTVYLSRSESKKQALECMDCEKASRSKVFQERQGPRERRDGWIEIEMGHFYYDEGEEEVKMCLKEVKGVHLKGGLIVEGIELRPTKQ</sequence>
<dbReference type="SUPFAM" id="SSF81383">
    <property type="entry name" value="F-box domain"/>
    <property type="match status" value="2"/>
</dbReference>
<keyword evidence="3" id="KW-1185">Reference proteome</keyword>
<dbReference type="InterPro" id="IPR001810">
    <property type="entry name" value="F-box_dom"/>
</dbReference>
<dbReference type="InterPro" id="IPR036047">
    <property type="entry name" value="F-box-like_dom_sf"/>
</dbReference>
<dbReference type="PANTHER" id="PTHR32278:SF15">
    <property type="entry name" value="F-BOX PROTEIN PP2-B13-RELATED"/>
    <property type="match status" value="1"/>
</dbReference>
<accession>A0A5N6QSY7</accession>
<proteinExistence type="predicted"/>
<gene>
    <name evidence="2" type="ORF">FH972_006659</name>
</gene>
<dbReference type="Pfam" id="PF14299">
    <property type="entry name" value="PP2"/>
    <property type="match status" value="2"/>
</dbReference>
<protein>
    <recommendedName>
        <fullName evidence="1">F-box domain-containing protein</fullName>
    </recommendedName>
</protein>
<reference evidence="2 3" key="1">
    <citation type="submission" date="2019-06" db="EMBL/GenBank/DDBJ databases">
        <title>A chromosomal-level reference genome of Carpinus fangiana (Coryloideae, Betulaceae).</title>
        <authorList>
            <person name="Yang X."/>
            <person name="Wang Z."/>
            <person name="Zhang L."/>
            <person name="Hao G."/>
            <person name="Liu J."/>
            <person name="Yang Y."/>
        </authorList>
    </citation>
    <scope>NUCLEOTIDE SEQUENCE [LARGE SCALE GENOMIC DNA]</scope>
    <source>
        <strain evidence="2">Cfa_2016G</strain>
        <tissue evidence="2">Leaf</tissue>
    </source>
</reference>
<name>A0A5N6QSY7_9ROSI</name>
<organism evidence="2 3">
    <name type="scientific">Carpinus fangiana</name>
    <dbReference type="NCBI Taxonomy" id="176857"/>
    <lineage>
        <taxon>Eukaryota</taxon>
        <taxon>Viridiplantae</taxon>
        <taxon>Streptophyta</taxon>
        <taxon>Embryophyta</taxon>
        <taxon>Tracheophyta</taxon>
        <taxon>Spermatophyta</taxon>
        <taxon>Magnoliopsida</taxon>
        <taxon>eudicotyledons</taxon>
        <taxon>Gunneridae</taxon>
        <taxon>Pentapetalae</taxon>
        <taxon>rosids</taxon>
        <taxon>fabids</taxon>
        <taxon>Fagales</taxon>
        <taxon>Betulaceae</taxon>
        <taxon>Carpinus</taxon>
    </lineage>
</organism>
<dbReference type="PANTHER" id="PTHR32278">
    <property type="entry name" value="F-BOX DOMAIN-CONTAINING PROTEIN"/>
    <property type="match status" value="1"/>
</dbReference>
<evidence type="ECO:0000313" key="3">
    <source>
        <dbReference type="Proteomes" id="UP000327013"/>
    </source>
</evidence>
<dbReference type="EMBL" id="CM017322">
    <property type="protein sequence ID" value="KAE8010275.1"/>
    <property type="molecule type" value="Genomic_DNA"/>
</dbReference>
<dbReference type="Pfam" id="PF00646">
    <property type="entry name" value="F-box"/>
    <property type="match status" value="1"/>
</dbReference>
<dbReference type="AlphaFoldDB" id="A0A5N6QSY7"/>